<accession>A0AAN6J065</accession>
<evidence type="ECO:0000313" key="3">
    <source>
        <dbReference type="EMBL" id="KAK0301806.1"/>
    </source>
</evidence>
<dbReference type="InterPro" id="IPR029044">
    <property type="entry name" value="Nucleotide-diphossugar_trans"/>
</dbReference>
<dbReference type="InterPro" id="IPR001173">
    <property type="entry name" value="Glyco_trans_2-like"/>
</dbReference>
<evidence type="ECO:0000313" key="4">
    <source>
        <dbReference type="Proteomes" id="UP001168146"/>
    </source>
</evidence>
<name>A0AAN6J065_9PEZI</name>
<dbReference type="PANTHER" id="PTHR35408:SF3">
    <property type="entry name" value="GLYCOSYLTRANSFERASE 2-LIKE DOMAIN-CONTAINING PROTEIN"/>
    <property type="match status" value="1"/>
</dbReference>
<feature type="transmembrane region" description="Helical" evidence="1">
    <location>
        <begin position="360"/>
        <end position="377"/>
    </location>
</feature>
<dbReference type="Pfam" id="PF13632">
    <property type="entry name" value="Glyco_trans_2_3"/>
    <property type="match status" value="1"/>
</dbReference>
<organism evidence="3 4">
    <name type="scientific">Friedmanniomyces endolithicus</name>
    <dbReference type="NCBI Taxonomy" id="329885"/>
    <lineage>
        <taxon>Eukaryota</taxon>
        <taxon>Fungi</taxon>
        <taxon>Dikarya</taxon>
        <taxon>Ascomycota</taxon>
        <taxon>Pezizomycotina</taxon>
        <taxon>Dothideomycetes</taxon>
        <taxon>Dothideomycetidae</taxon>
        <taxon>Mycosphaerellales</taxon>
        <taxon>Teratosphaeriaceae</taxon>
        <taxon>Friedmanniomyces</taxon>
    </lineage>
</organism>
<evidence type="ECO:0000259" key="2">
    <source>
        <dbReference type="Pfam" id="PF13632"/>
    </source>
</evidence>
<feature type="transmembrane region" description="Helical" evidence="1">
    <location>
        <begin position="271"/>
        <end position="294"/>
    </location>
</feature>
<proteinExistence type="predicted"/>
<evidence type="ECO:0000256" key="1">
    <source>
        <dbReference type="SAM" id="Phobius"/>
    </source>
</evidence>
<feature type="transmembrane region" description="Helical" evidence="1">
    <location>
        <begin position="195"/>
        <end position="217"/>
    </location>
</feature>
<dbReference type="EMBL" id="JASUXU010000259">
    <property type="protein sequence ID" value="KAK0301806.1"/>
    <property type="molecule type" value="Genomic_DNA"/>
</dbReference>
<dbReference type="AlphaFoldDB" id="A0AAN6J065"/>
<feature type="transmembrane region" description="Helical" evidence="1">
    <location>
        <begin position="329"/>
        <end position="348"/>
    </location>
</feature>
<dbReference type="PANTHER" id="PTHR35408">
    <property type="entry name" value="CHROMOSOME 15, WHOLE GENOME SHOTGUN SEQUENCE"/>
    <property type="match status" value="1"/>
</dbReference>
<comment type="caution">
    <text evidence="3">The sequence shown here is derived from an EMBL/GenBank/DDBJ whole genome shotgun (WGS) entry which is preliminary data.</text>
</comment>
<keyword evidence="1" id="KW-0472">Membrane</keyword>
<feature type="transmembrane region" description="Helical" evidence="1">
    <location>
        <begin position="237"/>
        <end position="259"/>
    </location>
</feature>
<dbReference type="Proteomes" id="UP001168146">
    <property type="component" value="Unassembled WGS sequence"/>
</dbReference>
<dbReference type="SUPFAM" id="SSF53448">
    <property type="entry name" value="Nucleotide-diphospho-sugar transferases"/>
    <property type="match status" value="1"/>
</dbReference>
<feature type="domain" description="Glycosyltransferase 2-like" evidence="2">
    <location>
        <begin position="4"/>
        <end position="217"/>
    </location>
</feature>
<keyword evidence="1" id="KW-1133">Transmembrane helix</keyword>
<dbReference type="Gene3D" id="3.90.550.10">
    <property type="entry name" value="Spore Coat Polysaccharide Biosynthesis Protein SpsA, Chain A"/>
    <property type="match status" value="1"/>
</dbReference>
<keyword evidence="1" id="KW-0812">Transmembrane</keyword>
<reference evidence="3" key="1">
    <citation type="submission" date="2021-12" db="EMBL/GenBank/DDBJ databases">
        <title>Black yeast isolated from Biological Soil Crust.</title>
        <authorList>
            <person name="Kurbessoian T."/>
        </authorList>
    </citation>
    <scope>NUCLEOTIDE SEQUENCE</scope>
    <source>
        <strain evidence="3">CCFEE 5208</strain>
    </source>
</reference>
<sequence>MGDYILIIDSDTRVPTDCFLDAVSEMEQSPQVAILQYSSGVMNVTDSFFEKGITFFTNLIYTQIRYAISNGDVAPFVGHNAVLRWAAMQEIAYDDVDDSCEKYWSEATVSEDFDMALRLQTVGYYVRLAAYQGDGFKEGVSLTVYDELARWEKYAYGCSELLFHPLRYWFVRGPFTKLFRNFITSRMPFPSKLTIMAYIGTYYALGSAWILTLANYFLTGWYQGFLDKYYLDSFKVYFAIIIVFTALGNLSLAVLRYRIGEKGFFSSLIENLSWIPLLTIFLGGVSLHISQALLSHLFSVDMSWGATSKEAENTTFFKEVPKIMKKFKFTFIFCILCSAAMIVCAWFVPDLWQIRVFASIWPLGTIIFGHFFLPIALNPGLMRFTF</sequence>
<protein>
    <recommendedName>
        <fullName evidence="2">Glycosyltransferase 2-like domain-containing protein</fullName>
    </recommendedName>
</protein>
<gene>
    <name evidence="3" type="ORF">LTR82_018115</name>
</gene>